<dbReference type="InterPro" id="IPR043502">
    <property type="entry name" value="DNA/RNA_pol_sf"/>
</dbReference>
<keyword evidence="4" id="KW-1185">Reference proteome</keyword>
<dbReference type="InterPro" id="IPR043128">
    <property type="entry name" value="Rev_trsase/Diguanyl_cyclase"/>
</dbReference>
<dbReference type="Gene3D" id="3.30.70.270">
    <property type="match status" value="1"/>
</dbReference>
<organism evidence="2">
    <name type="scientific">Hexamita inflata</name>
    <dbReference type="NCBI Taxonomy" id="28002"/>
    <lineage>
        <taxon>Eukaryota</taxon>
        <taxon>Metamonada</taxon>
        <taxon>Diplomonadida</taxon>
        <taxon>Hexamitidae</taxon>
        <taxon>Hexamitinae</taxon>
        <taxon>Hexamita</taxon>
    </lineage>
</organism>
<dbReference type="EMBL" id="CAXDID020000020">
    <property type="protein sequence ID" value="CAL5986696.1"/>
    <property type="molecule type" value="Genomic_DNA"/>
</dbReference>
<accession>A0AA86V3Y2</accession>
<reference evidence="3 4" key="2">
    <citation type="submission" date="2024-07" db="EMBL/GenBank/DDBJ databases">
        <authorList>
            <person name="Akdeniz Z."/>
        </authorList>
    </citation>
    <scope>NUCLEOTIDE SEQUENCE [LARGE SCALE GENOMIC DNA]</scope>
</reference>
<evidence type="ECO:0000313" key="3">
    <source>
        <dbReference type="EMBL" id="CAL5986696.1"/>
    </source>
</evidence>
<comment type="caution">
    <text evidence="2">The sequence shown here is derived from an EMBL/GenBank/DDBJ whole genome shotgun (WGS) entry which is preliminary data.</text>
</comment>
<dbReference type="Pfam" id="PF00078">
    <property type="entry name" value="RVT_1"/>
    <property type="match status" value="1"/>
</dbReference>
<sequence>MIILLCSIQEAQSFSECFSALSYISNNAVTYELQLHLLPFEDLEKITSQNLCQIYLPGKDVITKIHYNDISFPKVGEAPVKFVYQYNQEIIVSFQLTQADYSLIINKQNAMYELWYDVNLIKVNNSVGNIQHTKYNGTGCFSDISMVYTIYGDIDINVVPNNCVVDFSTVSISLDYTTTTQNFKIPIYSCTSGCQEGEYNITSLNFKTITIYRVKKFNETQLETLLYGMETQLVPMQTQLYLCGLIQAQNCRETASYNLVQGNNLSSLCFSYAIQPILEELRKKYRISCYADDIIIEIGQDTEKDVIQFATNLFSKYGFTINEKKCFSTANDNVITFDGINVSSTENDPRLHTSKKLIQTADEIYSLVEQLLERGLGRSQTLGIFLVSLIPKINWALRIEDYVEETIKDYNKIDEVMAQTFYMITNPRQFSEEDFMGEKRQVTINITINILEQMEWYIDGQNIYVLKYL</sequence>
<protein>
    <recommendedName>
        <fullName evidence="1">Reverse transcriptase domain-containing protein</fullName>
    </recommendedName>
</protein>
<feature type="domain" description="Reverse transcriptase" evidence="1">
    <location>
        <begin position="217"/>
        <end position="331"/>
    </location>
</feature>
<dbReference type="SUPFAM" id="SSF56672">
    <property type="entry name" value="DNA/RNA polymerases"/>
    <property type="match status" value="1"/>
</dbReference>
<gene>
    <name evidence="2" type="ORF">HINF_LOCUS63151</name>
    <name evidence="3" type="ORF">HINF_LOCUS9536</name>
</gene>
<dbReference type="CDD" id="cd00304">
    <property type="entry name" value="RT_like"/>
    <property type="match status" value="1"/>
</dbReference>
<dbReference type="EMBL" id="CATOUU010001169">
    <property type="protein sequence ID" value="CAI9975506.1"/>
    <property type="molecule type" value="Genomic_DNA"/>
</dbReference>
<name>A0AA86V3Y2_9EUKA</name>
<dbReference type="AlphaFoldDB" id="A0AA86V3Y2"/>
<reference evidence="2" key="1">
    <citation type="submission" date="2023-06" db="EMBL/GenBank/DDBJ databases">
        <authorList>
            <person name="Kurt Z."/>
        </authorList>
    </citation>
    <scope>NUCLEOTIDE SEQUENCE</scope>
</reference>
<proteinExistence type="predicted"/>
<dbReference type="InterPro" id="IPR000477">
    <property type="entry name" value="RT_dom"/>
</dbReference>
<evidence type="ECO:0000313" key="2">
    <source>
        <dbReference type="EMBL" id="CAI9975506.1"/>
    </source>
</evidence>
<dbReference type="Proteomes" id="UP001642409">
    <property type="component" value="Unassembled WGS sequence"/>
</dbReference>
<evidence type="ECO:0000259" key="1">
    <source>
        <dbReference type="Pfam" id="PF00078"/>
    </source>
</evidence>
<evidence type="ECO:0000313" key="4">
    <source>
        <dbReference type="Proteomes" id="UP001642409"/>
    </source>
</evidence>